<evidence type="ECO:0000256" key="1">
    <source>
        <dbReference type="SAM" id="SignalP"/>
    </source>
</evidence>
<organism evidence="2 3">
    <name type="scientific">Nitrospirillum amazonense</name>
    <dbReference type="NCBI Taxonomy" id="28077"/>
    <lineage>
        <taxon>Bacteria</taxon>
        <taxon>Pseudomonadati</taxon>
        <taxon>Pseudomonadota</taxon>
        <taxon>Alphaproteobacteria</taxon>
        <taxon>Rhodospirillales</taxon>
        <taxon>Azospirillaceae</taxon>
        <taxon>Nitrospirillum</taxon>
    </lineage>
</organism>
<proteinExistence type="predicted"/>
<dbReference type="Proteomes" id="UP000316545">
    <property type="component" value="Unassembled WGS sequence"/>
</dbReference>
<keyword evidence="3" id="KW-1185">Reference proteome</keyword>
<protein>
    <recommendedName>
        <fullName evidence="4">PXPV repeat-containing protein</fullName>
    </recommendedName>
</protein>
<dbReference type="AlphaFoldDB" id="A0A560FZN7"/>
<dbReference type="EMBL" id="VITO01000007">
    <property type="protein sequence ID" value="TWB27062.1"/>
    <property type="molecule type" value="Genomic_DNA"/>
</dbReference>
<dbReference type="RefSeq" id="WP_186464367.1">
    <property type="nucleotide sequence ID" value="NZ_JAYNFR010000011.1"/>
</dbReference>
<gene>
    <name evidence="2" type="ORF">FBZ88_107232</name>
</gene>
<keyword evidence="1" id="KW-0732">Signal</keyword>
<evidence type="ECO:0000313" key="2">
    <source>
        <dbReference type="EMBL" id="TWB27062.1"/>
    </source>
</evidence>
<feature type="signal peptide" evidence="1">
    <location>
        <begin position="1"/>
        <end position="38"/>
    </location>
</feature>
<evidence type="ECO:0008006" key="4">
    <source>
        <dbReference type="Google" id="ProtNLM"/>
    </source>
</evidence>
<evidence type="ECO:0000313" key="3">
    <source>
        <dbReference type="Proteomes" id="UP000316545"/>
    </source>
</evidence>
<sequence length="105" mass="11827">MTSDFLRLAKVKRFAAVAALVVVGVAASSGLTATKANADEYWRHHHGDYYRYHDYYRGPRVYVAPPYYYGPPRPVYVPPPVYYAPPPPPPVYYPSAGLNVVIPIR</sequence>
<feature type="chain" id="PRO_5021955094" description="PXPV repeat-containing protein" evidence="1">
    <location>
        <begin position="39"/>
        <end position="105"/>
    </location>
</feature>
<name>A0A560FZN7_9PROT</name>
<accession>A0A560FZN7</accession>
<reference evidence="2 3" key="1">
    <citation type="submission" date="2019-06" db="EMBL/GenBank/DDBJ databases">
        <title>Genomic Encyclopedia of Type Strains, Phase IV (KMG-V): Genome sequencing to study the core and pangenomes of soil and plant-associated prokaryotes.</title>
        <authorList>
            <person name="Whitman W."/>
        </authorList>
    </citation>
    <scope>NUCLEOTIDE SEQUENCE [LARGE SCALE GENOMIC DNA]</scope>
    <source>
        <strain evidence="2 3">BR 11865</strain>
    </source>
</reference>
<comment type="caution">
    <text evidence="2">The sequence shown here is derived from an EMBL/GenBank/DDBJ whole genome shotgun (WGS) entry which is preliminary data.</text>
</comment>